<evidence type="ECO:0000313" key="1">
    <source>
        <dbReference type="EMBL" id="PRQ10112.1"/>
    </source>
</evidence>
<comment type="caution">
    <text evidence="1">The sequence shown here is derived from an EMBL/GenBank/DDBJ whole genome shotgun (WGS) entry which is preliminary data.</text>
</comment>
<protein>
    <recommendedName>
        <fullName evidence="3">Peptidase C-terminal archaeal/bacterial domain-containing protein</fullName>
    </recommendedName>
</protein>
<accession>A0A2S9YYG6</accession>
<dbReference type="EMBL" id="PVNL01000003">
    <property type="protein sequence ID" value="PRQ10112.1"/>
    <property type="molecule type" value="Genomic_DNA"/>
</dbReference>
<evidence type="ECO:0000313" key="2">
    <source>
        <dbReference type="Proteomes" id="UP000238823"/>
    </source>
</evidence>
<evidence type="ECO:0008006" key="3">
    <source>
        <dbReference type="Google" id="ProtNLM"/>
    </source>
</evidence>
<dbReference type="PROSITE" id="PS51257">
    <property type="entry name" value="PROKAR_LIPOPROTEIN"/>
    <property type="match status" value="1"/>
</dbReference>
<proteinExistence type="predicted"/>
<dbReference type="Gene3D" id="2.60.120.380">
    <property type="match status" value="1"/>
</dbReference>
<dbReference type="AlphaFoldDB" id="A0A2S9YYG6"/>
<reference evidence="1 2" key="1">
    <citation type="submission" date="2018-03" db="EMBL/GenBank/DDBJ databases">
        <title>Draft Genome Sequences of the Obligatory Marine Myxobacteria Enhygromyxa salina SWB007.</title>
        <authorList>
            <person name="Poehlein A."/>
            <person name="Moghaddam J.A."/>
            <person name="Harms H."/>
            <person name="Alanjari M."/>
            <person name="Koenig G.M."/>
            <person name="Daniel R."/>
            <person name="Schaeberle T.F."/>
        </authorList>
    </citation>
    <scope>NUCLEOTIDE SEQUENCE [LARGE SCALE GENOMIC DNA]</scope>
    <source>
        <strain evidence="1 2">SWB007</strain>
    </source>
</reference>
<dbReference type="SUPFAM" id="SSF89260">
    <property type="entry name" value="Collagen-binding domain"/>
    <property type="match status" value="1"/>
</dbReference>
<organism evidence="1 2">
    <name type="scientific">Enhygromyxa salina</name>
    <dbReference type="NCBI Taxonomy" id="215803"/>
    <lineage>
        <taxon>Bacteria</taxon>
        <taxon>Pseudomonadati</taxon>
        <taxon>Myxococcota</taxon>
        <taxon>Polyangia</taxon>
        <taxon>Nannocystales</taxon>
        <taxon>Nannocystaceae</taxon>
        <taxon>Enhygromyxa</taxon>
    </lineage>
</organism>
<sequence>MQAKQAVWNAAVFGLIGLTGCTEDPIDPIGGTASTAGTDDGIVPLDPPGGDCLLDLYDPNDSPEAATPINATITRTARLCAWDDEADWWTFTLTERSYVGIEVRFTKNAQDVALELWDQGSSAMIGRSEGGAEIQVIHELLERGTYTILVERVAGNPTYTLETYALSTATPYAPPDGATRVFCPRFDLDDGYTDAAAKAGVFEDYGLGTRRTAGSPTAC</sequence>
<dbReference type="Proteomes" id="UP000238823">
    <property type="component" value="Unassembled WGS sequence"/>
</dbReference>
<name>A0A2S9YYG6_9BACT</name>
<gene>
    <name evidence="1" type="ORF">ENSA7_01570</name>
</gene>